<dbReference type="CDD" id="cd00165">
    <property type="entry name" value="S4"/>
    <property type="match status" value="1"/>
</dbReference>
<sequence>MENKVLQTGEFVGERIDRFLSCKLEEFSRSYIQRLMKEGHVKVGEKAVKANYKLCKGDEISIEIPDASEPDILPEPIPLNILYEDSDILIVNKPKGMVVHPAAGHYSGTLVNALMYHCKDSLSGINGVLRPGIVHRIDMDTTGSLLVCKHDEAHRILAEQLKQHTIRREYHAIVYGNLKEDSGTIDAPIGRHLTDRKKMSINYKNGKPAVTHYQVLERFGKFTYICCRLETGRTHQIRVHMASLHHPLLGDEVYGPSRKPVFKGLQGQVLHAKILGIHHPVTGEYMEFDAPLPEYFVDILQKLRKNI</sequence>
<evidence type="ECO:0000256" key="1">
    <source>
        <dbReference type="ARBA" id="ARBA00000073"/>
    </source>
</evidence>
<accession>A0A3E3K6V1</accession>
<dbReference type="SUPFAM" id="SSF55120">
    <property type="entry name" value="Pseudouridine synthase"/>
    <property type="match status" value="1"/>
</dbReference>
<evidence type="ECO:0000256" key="3">
    <source>
        <dbReference type="ARBA" id="ARBA00022884"/>
    </source>
</evidence>
<protein>
    <recommendedName>
        <fullName evidence="7">Pseudouridine synthase</fullName>
        <ecNumber evidence="7">5.4.99.-</ecNumber>
    </recommendedName>
</protein>
<organism evidence="9 10">
    <name type="scientific">Sellimonas intestinalis</name>
    <dbReference type="NCBI Taxonomy" id="1653434"/>
    <lineage>
        <taxon>Bacteria</taxon>
        <taxon>Bacillati</taxon>
        <taxon>Bacillota</taxon>
        <taxon>Clostridia</taxon>
        <taxon>Lachnospirales</taxon>
        <taxon>Lachnospiraceae</taxon>
        <taxon>Sellimonas</taxon>
    </lineage>
</organism>
<evidence type="ECO:0000256" key="2">
    <source>
        <dbReference type="ARBA" id="ARBA00010876"/>
    </source>
</evidence>
<dbReference type="InterPro" id="IPR020103">
    <property type="entry name" value="PsdUridine_synth_cat_dom_sf"/>
</dbReference>
<dbReference type="GeneID" id="97192667"/>
<dbReference type="Proteomes" id="UP000261080">
    <property type="component" value="Unassembled WGS sequence"/>
</dbReference>
<dbReference type="SUPFAM" id="SSF55174">
    <property type="entry name" value="Alpha-L RNA-binding motif"/>
    <property type="match status" value="1"/>
</dbReference>
<dbReference type="GO" id="GO:0000455">
    <property type="term" value="P:enzyme-directed rRNA pseudouridine synthesis"/>
    <property type="evidence" value="ECO:0007669"/>
    <property type="project" value="TreeGrafter"/>
</dbReference>
<evidence type="ECO:0000259" key="8">
    <source>
        <dbReference type="SMART" id="SM00363"/>
    </source>
</evidence>
<dbReference type="Pfam" id="PF00849">
    <property type="entry name" value="PseudoU_synth_2"/>
    <property type="match status" value="1"/>
</dbReference>
<gene>
    <name evidence="9" type="ORF">DW016_02010</name>
</gene>
<dbReference type="InterPro" id="IPR036986">
    <property type="entry name" value="S4_RNA-bd_sf"/>
</dbReference>
<dbReference type="SMART" id="SM00363">
    <property type="entry name" value="S4"/>
    <property type="match status" value="1"/>
</dbReference>
<dbReference type="GO" id="GO:0003723">
    <property type="term" value="F:RNA binding"/>
    <property type="evidence" value="ECO:0007669"/>
    <property type="project" value="UniProtKB-KW"/>
</dbReference>
<feature type="active site" evidence="5">
    <location>
        <position position="138"/>
    </location>
</feature>
<dbReference type="AlphaFoldDB" id="A0A3E3K6V1"/>
<dbReference type="EMBL" id="QVLX01000001">
    <property type="protein sequence ID" value="RGE90312.1"/>
    <property type="molecule type" value="Genomic_DNA"/>
</dbReference>
<evidence type="ECO:0000256" key="4">
    <source>
        <dbReference type="ARBA" id="ARBA00023235"/>
    </source>
</evidence>
<dbReference type="FunFam" id="3.30.2350.10:FF:000006">
    <property type="entry name" value="Pseudouridine synthase"/>
    <property type="match status" value="1"/>
</dbReference>
<proteinExistence type="inferred from homology"/>
<dbReference type="InterPro" id="IPR002942">
    <property type="entry name" value="S4_RNA-bd"/>
</dbReference>
<evidence type="ECO:0000256" key="7">
    <source>
        <dbReference type="RuleBase" id="RU362028"/>
    </source>
</evidence>
<comment type="catalytic activity">
    <reaction evidence="1 7">
        <text>a uridine in RNA = a pseudouridine in RNA</text>
        <dbReference type="Rhea" id="RHEA:48348"/>
        <dbReference type="Rhea" id="RHEA-COMP:12068"/>
        <dbReference type="Rhea" id="RHEA-COMP:12069"/>
        <dbReference type="ChEBI" id="CHEBI:65314"/>
        <dbReference type="ChEBI" id="CHEBI:65315"/>
    </reaction>
</comment>
<dbReference type="PROSITE" id="PS50889">
    <property type="entry name" value="S4"/>
    <property type="match status" value="1"/>
</dbReference>
<dbReference type="RefSeq" id="WP_024732523.1">
    <property type="nucleotide sequence ID" value="NZ_BAABYU010000001.1"/>
</dbReference>
<dbReference type="PANTHER" id="PTHR21600:SF44">
    <property type="entry name" value="RIBOSOMAL LARGE SUBUNIT PSEUDOURIDINE SYNTHASE D"/>
    <property type="match status" value="1"/>
</dbReference>
<keyword evidence="4 7" id="KW-0413">Isomerase</keyword>
<name>A0A3E3K6V1_9FIRM</name>
<evidence type="ECO:0000313" key="9">
    <source>
        <dbReference type="EMBL" id="RGE90312.1"/>
    </source>
</evidence>
<keyword evidence="3 6" id="KW-0694">RNA-binding</keyword>
<dbReference type="CDD" id="cd02869">
    <property type="entry name" value="PseudoU_synth_RluA_like"/>
    <property type="match status" value="1"/>
</dbReference>
<comment type="caution">
    <text evidence="9">The sequence shown here is derived from an EMBL/GenBank/DDBJ whole genome shotgun (WGS) entry which is preliminary data.</text>
</comment>
<reference evidence="9 10" key="1">
    <citation type="submission" date="2018-08" db="EMBL/GenBank/DDBJ databases">
        <title>A genome reference for cultivated species of the human gut microbiota.</title>
        <authorList>
            <person name="Zou Y."/>
            <person name="Xue W."/>
            <person name="Luo G."/>
        </authorList>
    </citation>
    <scope>NUCLEOTIDE SEQUENCE [LARGE SCALE GENOMIC DNA]</scope>
    <source>
        <strain evidence="9 10">AF37-2AT</strain>
    </source>
</reference>
<dbReference type="Pfam" id="PF01479">
    <property type="entry name" value="S4"/>
    <property type="match status" value="1"/>
</dbReference>
<comment type="similarity">
    <text evidence="2 7">Belongs to the pseudouridine synthase RluA family.</text>
</comment>
<evidence type="ECO:0000256" key="5">
    <source>
        <dbReference type="PIRSR" id="PIRSR606225-1"/>
    </source>
</evidence>
<dbReference type="InterPro" id="IPR050188">
    <property type="entry name" value="RluA_PseudoU_synthase"/>
</dbReference>
<keyword evidence="10" id="KW-1185">Reference proteome</keyword>
<dbReference type="InterPro" id="IPR006145">
    <property type="entry name" value="PsdUridine_synth_RsuA/RluA"/>
</dbReference>
<dbReference type="Gene3D" id="3.30.2350.10">
    <property type="entry name" value="Pseudouridine synthase"/>
    <property type="match status" value="1"/>
</dbReference>
<dbReference type="OrthoDB" id="9807829at2"/>
<comment type="function">
    <text evidence="7">Responsible for synthesis of pseudouridine from uracil.</text>
</comment>
<evidence type="ECO:0000256" key="6">
    <source>
        <dbReference type="PROSITE-ProRule" id="PRU00182"/>
    </source>
</evidence>
<evidence type="ECO:0000313" key="10">
    <source>
        <dbReference type="Proteomes" id="UP000261080"/>
    </source>
</evidence>
<dbReference type="NCBIfam" id="TIGR00005">
    <property type="entry name" value="rluA_subfam"/>
    <property type="match status" value="1"/>
</dbReference>
<dbReference type="PANTHER" id="PTHR21600">
    <property type="entry name" value="MITOCHONDRIAL RNA PSEUDOURIDINE SYNTHASE"/>
    <property type="match status" value="1"/>
</dbReference>
<dbReference type="InterPro" id="IPR006225">
    <property type="entry name" value="PsdUridine_synth_RluC/D"/>
</dbReference>
<feature type="domain" description="RNA-binding S4" evidence="8">
    <location>
        <begin position="14"/>
        <end position="78"/>
    </location>
</feature>
<dbReference type="EC" id="5.4.99.-" evidence="7"/>
<dbReference type="Gene3D" id="3.10.290.10">
    <property type="entry name" value="RNA-binding S4 domain"/>
    <property type="match status" value="1"/>
</dbReference>
<dbReference type="GO" id="GO:0120159">
    <property type="term" value="F:rRNA pseudouridine synthase activity"/>
    <property type="evidence" value="ECO:0007669"/>
    <property type="project" value="UniProtKB-ARBA"/>
</dbReference>